<dbReference type="InParanoid" id="S5MFB3"/>
<evidence type="ECO:0000313" key="4">
    <source>
        <dbReference type="Proteomes" id="UP000014983"/>
    </source>
</evidence>
<evidence type="ECO:0000256" key="1">
    <source>
        <dbReference type="SAM" id="Phobius"/>
    </source>
</evidence>
<feature type="transmembrane region" description="Helical" evidence="1">
    <location>
        <begin position="251"/>
        <end position="269"/>
    </location>
</feature>
<protein>
    <recommendedName>
        <fullName evidence="2">Acyltransferase 3 domain-containing protein</fullName>
    </recommendedName>
</protein>
<dbReference type="KEGG" id="sdi:SDIMI_v3c07840"/>
<organism evidence="3 4">
    <name type="scientific">Spiroplasma diminutum CUAS-1</name>
    <dbReference type="NCBI Taxonomy" id="1276221"/>
    <lineage>
        <taxon>Bacteria</taxon>
        <taxon>Bacillati</taxon>
        <taxon>Mycoplasmatota</taxon>
        <taxon>Mollicutes</taxon>
        <taxon>Entomoplasmatales</taxon>
        <taxon>Spiroplasmataceae</taxon>
        <taxon>Spiroplasma</taxon>
    </lineage>
</organism>
<dbReference type="EMBL" id="CP005076">
    <property type="protein sequence ID" value="AGR42488.1"/>
    <property type="molecule type" value="Genomic_DNA"/>
</dbReference>
<dbReference type="InterPro" id="IPR002656">
    <property type="entry name" value="Acyl_transf_3_dom"/>
</dbReference>
<feature type="transmembrane region" description="Helical" evidence="1">
    <location>
        <begin position="275"/>
        <end position="297"/>
    </location>
</feature>
<feature type="transmembrane region" description="Helical" evidence="1">
    <location>
        <begin position="210"/>
        <end position="230"/>
    </location>
</feature>
<dbReference type="AlphaFoldDB" id="S5MFB3"/>
<feature type="transmembrane region" description="Helical" evidence="1">
    <location>
        <begin position="98"/>
        <end position="117"/>
    </location>
</feature>
<feature type="transmembrane region" description="Helical" evidence="1">
    <location>
        <begin position="181"/>
        <end position="204"/>
    </location>
</feature>
<dbReference type="HOGENOM" id="CLU_775916_0_0_14"/>
<keyword evidence="4" id="KW-1185">Reference proteome</keyword>
<gene>
    <name evidence="3" type="ORF">SDIMI_v3c07840</name>
</gene>
<dbReference type="GO" id="GO:0016747">
    <property type="term" value="F:acyltransferase activity, transferring groups other than amino-acyl groups"/>
    <property type="evidence" value="ECO:0007669"/>
    <property type="project" value="InterPro"/>
</dbReference>
<evidence type="ECO:0000259" key="2">
    <source>
        <dbReference type="Pfam" id="PF01757"/>
    </source>
</evidence>
<sequence length="325" mass="38040">MCITVVMYHTRVGGGESSWIFVSFAPIIGSGVLVFALISGYFMINKSYPSILKLFLTIVFYLTVIIFINLIIESLFFGKIEGFNKTEWLYNYGTINMWYIWTLLFVYILSIPVNYFLKRTNIWYSLFVIVACYATFYGVIRHLEYFKNFSINNIFYLNIIYMTGAWLKLHSHKLMYKNNDLLYIASLVWIPLAMIINIFLFIIIPGKTSYLFGNNNPSSIFTAVSIFHIFSKFKIKENKIINILGKLSIPIYFINYSFIKIFLLFVSNVTANNDLAFILLTSLVFSISFLFALILFWPMEKIINYLNNFIISVIIKCKKFIYIKK</sequence>
<evidence type="ECO:0000313" key="3">
    <source>
        <dbReference type="EMBL" id="AGR42488.1"/>
    </source>
</evidence>
<feature type="transmembrane region" description="Helical" evidence="1">
    <location>
        <begin position="54"/>
        <end position="78"/>
    </location>
</feature>
<dbReference type="Pfam" id="PF01757">
    <property type="entry name" value="Acyl_transf_3"/>
    <property type="match status" value="1"/>
</dbReference>
<dbReference type="PATRIC" id="fig|1276221.3.peg.786"/>
<keyword evidence="1" id="KW-0472">Membrane</keyword>
<proteinExistence type="predicted"/>
<feature type="transmembrane region" description="Helical" evidence="1">
    <location>
        <begin position="149"/>
        <end position="169"/>
    </location>
</feature>
<keyword evidence="1" id="KW-1133">Transmembrane helix</keyword>
<feature type="transmembrane region" description="Helical" evidence="1">
    <location>
        <begin position="20"/>
        <end position="42"/>
    </location>
</feature>
<dbReference type="STRING" id="1276221.SDIMI_v3c07840"/>
<dbReference type="Proteomes" id="UP000014983">
    <property type="component" value="Chromosome"/>
</dbReference>
<feature type="transmembrane region" description="Helical" evidence="1">
    <location>
        <begin position="124"/>
        <end position="143"/>
    </location>
</feature>
<name>S5MFB3_9MOLU</name>
<keyword evidence="1" id="KW-0812">Transmembrane</keyword>
<feature type="domain" description="Acyltransferase 3" evidence="2">
    <location>
        <begin position="2"/>
        <end position="296"/>
    </location>
</feature>
<reference evidence="3 4" key="1">
    <citation type="journal article" date="2013" name="Genome Biol. Evol.">
        <title>Comparison of metabolic capacities and inference of gene content evolution in mosquito-associated Spiroplasma diminutum and S. taiwanense.</title>
        <authorList>
            <person name="Lo W.S."/>
            <person name="Ku C."/>
            <person name="Chen L.L."/>
            <person name="Chang T.H."/>
            <person name="Kuo C.H."/>
        </authorList>
    </citation>
    <scope>NUCLEOTIDE SEQUENCE [LARGE SCALE GENOMIC DNA]</scope>
    <source>
        <strain evidence="3 4">CUAS-1</strain>
    </source>
</reference>
<accession>S5MFB3</accession>